<name>A0A6J5KYM0_9CAUD</name>
<dbReference type="EMBL" id="LR798231">
    <property type="protein sequence ID" value="CAB5208594.1"/>
    <property type="molecule type" value="Genomic_DNA"/>
</dbReference>
<proteinExistence type="predicted"/>
<accession>A0A6J5KYM0</accession>
<evidence type="ECO:0000313" key="2">
    <source>
        <dbReference type="EMBL" id="CAB5208594.1"/>
    </source>
</evidence>
<reference evidence="1" key="1">
    <citation type="submission" date="2020-04" db="EMBL/GenBank/DDBJ databases">
        <authorList>
            <person name="Chiriac C."/>
            <person name="Salcher M."/>
            <person name="Ghai R."/>
            <person name="Kavagutti S V."/>
        </authorList>
    </citation>
    <scope>NUCLEOTIDE SEQUENCE</scope>
</reference>
<evidence type="ECO:0000313" key="1">
    <source>
        <dbReference type="EMBL" id="CAB4125260.1"/>
    </source>
</evidence>
<dbReference type="EMBL" id="LR796187">
    <property type="protein sequence ID" value="CAB4125260.1"/>
    <property type="molecule type" value="Genomic_DNA"/>
</dbReference>
<gene>
    <name evidence="2" type="ORF">UFOVP181_81</name>
    <name evidence="1" type="ORF">UFOVP57_81</name>
</gene>
<protein>
    <submittedName>
        <fullName evidence="1">Uncharacterized protein</fullName>
    </submittedName>
</protein>
<sequence length="166" mass="17510">MANTHIEEIFMPSLIGSLVAANYRKTGPGSRFGTRELVLALVTVANVNLTDYSASYNEDQFSGITNPNQQDGTSDGNFARAISAIQTIGEIYAIGEPTFGEGASNFTVILSADTLADSSFTSNANDGNSLADSDNGMATSIDNVLTTLFSQSVTVTYTRMRGLGTN</sequence>
<organism evidence="1">
    <name type="scientific">uncultured Caudovirales phage</name>
    <dbReference type="NCBI Taxonomy" id="2100421"/>
    <lineage>
        <taxon>Viruses</taxon>
        <taxon>Duplodnaviria</taxon>
        <taxon>Heunggongvirae</taxon>
        <taxon>Uroviricota</taxon>
        <taxon>Caudoviricetes</taxon>
        <taxon>Peduoviridae</taxon>
        <taxon>Maltschvirus</taxon>
        <taxon>Maltschvirus maltsch</taxon>
    </lineage>
</organism>